<dbReference type="GO" id="GO:0015074">
    <property type="term" value="P:DNA integration"/>
    <property type="evidence" value="ECO:0007669"/>
    <property type="project" value="InterPro"/>
</dbReference>
<name>A0A5R8MH29_9GAMM</name>
<evidence type="ECO:0000313" key="2">
    <source>
        <dbReference type="EMBL" id="TLF50548.1"/>
    </source>
</evidence>
<dbReference type="Pfam" id="PF13333">
    <property type="entry name" value="rve_2"/>
    <property type="match status" value="1"/>
</dbReference>
<comment type="caution">
    <text evidence="2">The sequence shown here is derived from an EMBL/GenBank/DDBJ whole genome shotgun (WGS) entry which is preliminary data.</text>
</comment>
<reference evidence="2 3" key="1">
    <citation type="journal article" date="2007" name="Int. J. Syst. Evol. Microbiol.">
        <title>Halomonas saccharevitans sp. nov., Halomonas arcis sp. nov. and Halomonas subterranea sp. nov., halophilic bacteria isolated from hypersaline environments of China.</title>
        <authorList>
            <person name="Xu X.W."/>
            <person name="Wu Y.H."/>
            <person name="Zhou Z."/>
            <person name="Wang C.S."/>
            <person name="Zhou Y.G."/>
            <person name="Zhang H.B."/>
            <person name="Wang Y."/>
            <person name="Wu M."/>
        </authorList>
    </citation>
    <scope>NUCLEOTIDE SEQUENCE [LARGE SCALE GENOMIC DNA]</scope>
    <source>
        <strain evidence="2 3">TBZ3</strain>
    </source>
</reference>
<proteinExistence type="predicted"/>
<accession>A0A5R8MH29</accession>
<evidence type="ECO:0000259" key="1">
    <source>
        <dbReference type="Pfam" id="PF13333"/>
    </source>
</evidence>
<dbReference type="AlphaFoldDB" id="A0A5R8MH29"/>
<evidence type="ECO:0000313" key="3">
    <source>
        <dbReference type="Proteomes" id="UP000306973"/>
    </source>
</evidence>
<dbReference type="Proteomes" id="UP000306973">
    <property type="component" value="Unassembled WGS sequence"/>
</dbReference>
<organism evidence="2 3">
    <name type="scientific">Halomonas urmiana</name>
    <dbReference type="NCBI Taxonomy" id="490901"/>
    <lineage>
        <taxon>Bacteria</taxon>
        <taxon>Pseudomonadati</taxon>
        <taxon>Pseudomonadota</taxon>
        <taxon>Gammaproteobacteria</taxon>
        <taxon>Oceanospirillales</taxon>
        <taxon>Halomonadaceae</taxon>
        <taxon>Halomonas</taxon>
    </lineage>
</organism>
<dbReference type="InterPro" id="IPR001584">
    <property type="entry name" value="Integrase_cat-core"/>
</dbReference>
<keyword evidence="3" id="KW-1185">Reference proteome</keyword>
<dbReference type="EMBL" id="VBUI01000012">
    <property type="protein sequence ID" value="TLF50548.1"/>
    <property type="molecule type" value="Genomic_DNA"/>
</dbReference>
<sequence>MNHMIKEATIRSFHYVILEEIGSQLQNYLWAYNSARPLRTLKGKTPVGFILERWQDELERFHEALSAASRDHTTRCHSEIARFQQDLFPDRGFVK</sequence>
<protein>
    <recommendedName>
        <fullName evidence="1">Integrase catalytic domain-containing protein</fullName>
    </recommendedName>
</protein>
<gene>
    <name evidence="2" type="ORF">FEI13_08950</name>
</gene>
<feature type="domain" description="Integrase catalytic" evidence="1">
    <location>
        <begin position="4"/>
        <end position="49"/>
    </location>
</feature>